<evidence type="ECO:0000256" key="1">
    <source>
        <dbReference type="SAM" id="Phobius"/>
    </source>
</evidence>
<evidence type="ECO:0000313" key="2">
    <source>
        <dbReference type="EMBL" id="ONK66931.1"/>
    </source>
</evidence>
<evidence type="ECO:0000313" key="3">
    <source>
        <dbReference type="Proteomes" id="UP000243459"/>
    </source>
</evidence>
<dbReference type="EMBL" id="CM007386">
    <property type="protein sequence ID" value="ONK66931.1"/>
    <property type="molecule type" value="Genomic_DNA"/>
</dbReference>
<proteinExistence type="predicted"/>
<keyword evidence="3" id="KW-1185">Reference proteome</keyword>
<sequence>MMEENTSLIEDISTIVHTVVVVLALEVDAADMSISDDVLSFMASTLGGVTLWTIQNLLPLVAVCTINFMGDFTYSAIFRLFMGILIFEMVYSFCVSCRYASPPCSDACTLSSATLVVDSWRPFYAQYCLMGYFSGQQFFTIV</sequence>
<protein>
    <submittedName>
        <fullName evidence="2">Uncharacterized protein</fullName>
    </submittedName>
</protein>
<keyword evidence="1" id="KW-0472">Membrane</keyword>
<dbReference type="Proteomes" id="UP000243459">
    <property type="component" value="Chromosome 6"/>
</dbReference>
<dbReference type="AlphaFoldDB" id="A0A5P1EQT7"/>
<keyword evidence="1" id="KW-0812">Transmembrane</keyword>
<feature type="transmembrane region" description="Helical" evidence="1">
    <location>
        <begin position="49"/>
        <end position="69"/>
    </location>
</feature>
<keyword evidence="1" id="KW-1133">Transmembrane helix</keyword>
<organism evidence="2 3">
    <name type="scientific">Asparagus officinalis</name>
    <name type="common">Garden asparagus</name>
    <dbReference type="NCBI Taxonomy" id="4686"/>
    <lineage>
        <taxon>Eukaryota</taxon>
        <taxon>Viridiplantae</taxon>
        <taxon>Streptophyta</taxon>
        <taxon>Embryophyta</taxon>
        <taxon>Tracheophyta</taxon>
        <taxon>Spermatophyta</taxon>
        <taxon>Magnoliopsida</taxon>
        <taxon>Liliopsida</taxon>
        <taxon>Asparagales</taxon>
        <taxon>Asparagaceae</taxon>
        <taxon>Asparagoideae</taxon>
        <taxon>Asparagus</taxon>
    </lineage>
</organism>
<name>A0A5P1EQT7_ASPOF</name>
<feature type="transmembrane region" description="Helical" evidence="1">
    <location>
        <begin position="76"/>
        <end position="93"/>
    </location>
</feature>
<dbReference type="Gramene" id="ONK66931">
    <property type="protein sequence ID" value="ONK66931"/>
    <property type="gene ID" value="A4U43_C06F13680"/>
</dbReference>
<gene>
    <name evidence="2" type="ORF">A4U43_C06F13680</name>
</gene>
<reference evidence="3" key="1">
    <citation type="journal article" date="2017" name="Nat. Commun.">
        <title>The asparagus genome sheds light on the origin and evolution of a young Y chromosome.</title>
        <authorList>
            <person name="Harkess A."/>
            <person name="Zhou J."/>
            <person name="Xu C."/>
            <person name="Bowers J.E."/>
            <person name="Van der Hulst R."/>
            <person name="Ayyampalayam S."/>
            <person name="Mercati F."/>
            <person name="Riccardi P."/>
            <person name="McKain M.R."/>
            <person name="Kakrana A."/>
            <person name="Tang H."/>
            <person name="Ray J."/>
            <person name="Groenendijk J."/>
            <person name="Arikit S."/>
            <person name="Mathioni S.M."/>
            <person name="Nakano M."/>
            <person name="Shan H."/>
            <person name="Telgmann-Rauber A."/>
            <person name="Kanno A."/>
            <person name="Yue Z."/>
            <person name="Chen H."/>
            <person name="Li W."/>
            <person name="Chen Y."/>
            <person name="Xu X."/>
            <person name="Zhang Y."/>
            <person name="Luo S."/>
            <person name="Chen H."/>
            <person name="Gao J."/>
            <person name="Mao Z."/>
            <person name="Pires J.C."/>
            <person name="Luo M."/>
            <person name="Kudrna D."/>
            <person name="Wing R.A."/>
            <person name="Meyers B.C."/>
            <person name="Yi K."/>
            <person name="Kong H."/>
            <person name="Lavrijsen P."/>
            <person name="Sunseri F."/>
            <person name="Falavigna A."/>
            <person name="Ye Y."/>
            <person name="Leebens-Mack J.H."/>
            <person name="Chen G."/>
        </authorList>
    </citation>
    <scope>NUCLEOTIDE SEQUENCE [LARGE SCALE GENOMIC DNA]</scope>
    <source>
        <strain evidence="3">cv. DH0086</strain>
    </source>
</reference>
<accession>A0A5P1EQT7</accession>